<dbReference type="EMBL" id="JALJOV010002113">
    <property type="protein sequence ID" value="KAK9834341.1"/>
    <property type="molecule type" value="Genomic_DNA"/>
</dbReference>
<evidence type="ECO:0000313" key="2">
    <source>
        <dbReference type="EMBL" id="KAK9834341.1"/>
    </source>
</evidence>
<comment type="caution">
    <text evidence="2">The sequence shown here is derived from an EMBL/GenBank/DDBJ whole genome shotgun (WGS) entry which is preliminary data.</text>
</comment>
<feature type="compositionally biased region" description="Low complexity" evidence="1">
    <location>
        <begin position="25"/>
        <end position="43"/>
    </location>
</feature>
<sequence length="123" mass="13242">MLPEGLQWDRAIHADVLQQAIGTASDTSDSEGPGSPPGIESSPLHPTNQGQGTSTDGPWGPWVQGGFEGQLLTADGTAGDSDFDEIMTIQGIFRDQTVDFLTLHRKELLVNYSEDVVSMRDVE</sequence>
<keyword evidence="3" id="KW-1185">Reference proteome</keyword>
<organism evidence="2 3">
    <name type="scientific">Apatococcus fuscideae</name>
    <dbReference type="NCBI Taxonomy" id="2026836"/>
    <lineage>
        <taxon>Eukaryota</taxon>
        <taxon>Viridiplantae</taxon>
        <taxon>Chlorophyta</taxon>
        <taxon>core chlorophytes</taxon>
        <taxon>Trebouxiophyceae</taxon>
        <taxon>Chlorellales</taxon>
        <taxon>Chlorellaceae</taxon>
        <taxon>Apatococcus</taxon>
    </lineage>
</organism>
<dbReference type="Proteomes" id="UP001485043">
    <property type="component" value="Unassembled WGS sequence"/>
</dbReference>
<evidence type="ECO:0000256" key="1">
    <source>
        <dbReference type="SAM" id="MobiDB-lite"/>
    </source>
</evidence>
<reference evidence="2 3" key="1">
    <citation type="journal article" date="2024" name="Nat. Commun.">
        <title>Phylogenomics reveals the evolutionary origins of lichenization in chlorophyte algae.</title>
        <authorList>
            <person name="Puginier C."/>
            <person name="Libourel C."/>
            <person name="Otte J."/>
            <person name="Skaloud P."/>
            <person name="Haon M."/>
            <person name="Grisel S."/>
            <person name="Petersen M."/>
            <person name="Berrin J.G."/>
            <person name="Delaux P.M."/>
            <person name="Dal Grande F."/>
            <person name="Keller J."/>
        </authorList>
    </citation>
    <scope>NUCLEOTIDE SEQUENCE [LARGE SCALE GENOMIC DNA]</scope>
    <source>
        <strain evidence="2 3">SAG 2523</strain>
    </source>
</reference>
<dbReference type="AlphaFoldDB" id="A0AAW1RMC9"/>
<accession>A0AAW1RMC9</accession>
<name>A0AAW1RMC9_9CHLO</name>
<protein>
    <submittedName>
        <fullName evidence="2">Uncharacterized protein</fullName>
    </submittedName>
</protein>
<feature type="compositionally biased region" description="Polar residues" evidence="1">
    <location>
        <begin position="44"/>
        <end position="56"/>
    </location>
</feature>
<feature type="region of interest" description="Disordered" evidence="1">
    <location>
        <begin position="19"/>
        <end position="67"/>
    </location>
</feature>
<proteinExistence type="predicted"/>
<evidence type="ECO:0000313" key="3">
    <source>
        <dbReference type="Proteomes" id="UP001485043"/>
    </source>
</evidence>
<gene>
    <name evidence="2" type="ORF">WJX84_003905</name>
</gene>